<evidence type="ECO:0000313" key="2">
    <source>
        <dbReference type="Proteomes" id="UP000003280"/>
    </source>
</evidence>
<dbReference type="STRING" id="862517.HMPREF9225_1657"/>
<dbReference type="HOGENOM" id="CLU_129139_0_0_9"/>
<organism evidence="1 2">
    <name type="scientific">Peptoniphilus duerdenii ATCC BAA-1640</name>
    <dbReference type="NCBI Taxonomy" id="862517"/>
    <lineage>
        <taxon>Bacteria</taxon>
        <taxon>Bacillati</taxon>
        <taxon>Bacillota</taxon>
        <taxon>Tissierellia</taxon>
        <taxon>Tissierellales</taxon>
        <taxon>Peptoniphilaceae</taxon>
        <taxon>Peptoniphilus</taxon>
    </lineage>
</organism>
<evidence type="ECO:0000313" key="1">
    <source>
        <dbReference type="EMBL" id="EFM24791.1"/>
    </source>
</evidence>
<evidence type="ECO:0008006" key="3">
    <source>
        <dbReference type="Google" id="ProtNLM"/>
    </source>
</evidence>
<dbReference type="InterPro" id="IPR009414">
    <property type="entry name" value="DUF1064"/>
</dbReference>
<keyword evidence="2" id="KW-1185">Reference proteome</keyword>
<proteinExistence type="predicted"/>
<dbReference type="OrthoDB" id="1853564at2"/>
<reference evidence="1 2" key="1">
    <citation type="submission" date="2010-07" db="EMBL/GenBank/DDBJ databases">
        <authorList>
            <person name="Muzny D."/>
            <person name="Qin X."/>
            <person name="Deng J."/>
            <person name="Jiang H."/>
            <person name="Liu Y."/>
            <person name="Qu J."/>
            <person name="Song X.-Z."/>
            <person name="Zhang L."/>
            <person name="Thornton R."/>
            <person name="Coyle M."/>
            <person name="Francisco L."/>
            <person name="Jackson L."/>
            <person name="Javaid M."/>
            <person name="Korchina V."/>
            <person name="Kovar C."/>
            <person name="Mata R."/>
            <person name="Mathew T."/>
            <person name="Ngo R."/>
            <person name="Nguyen L."/>
            <person name="Nguyen N."/>
            <person name="Okwuonu G."/>
            <person name="Ongeri F."/>
            <person name="Pham C."/>
            <person name="Simmons D."/>
            <person name="Wilczek-Boney K."/>
            <person name="Hale W."/>
            <person name="Jakkamsetti A."/>
            <person name="Pham P."/>
            <person name="Ruth R."/>
            <person name="San Lucas F."/>
            <person name="Warren J."/>
            <person name="Zhang J."/>
            <person name="Zhao Z."/>
            <person name="Zhou C."/>
            <person name="Zhu D."/>
            <person name="Lee S."/>
            <person name="Bess C."/>
            <person name="Blankenburg K."/>
            <person name="Forbes L."/>
            <person name="Fu Q."/>
            <person name="Gubbala S."/>
            <person name="Hirani K."/>
            <person name="Jayaseelan J.C."/>
            <person name="Lara F."/>
            <person name="Munidasa M."/>
            <person name="Palculict T."/>
            <person name="Patil S."/>
            <person name="Pu L.-L."/>
            <person name="Saada N."/>
            <person name="Tang L."/>
            <person name="Weissenberger G."/>
            <person name="Zhu Y."/>
            <person name="Hemphill L."/>
            <person name="Shang Y."/>
            <person name="Youmans B."/>
            <person name="Ayvaz T."/>
            <person name="Ross M."/>
            <person name="Santibanez J."/>
            <person name="Aqrawi P."/>
            <person name="Gross S."/>
            <person name="Joshi V."/>
            <person name="Fowler G."/>
            <person name="Nazareth L."/>
            <person name="Reid J."/>
            <person name="Worley K."/>
            <person name="Petrosino J."/>
            <person name="Highlander S."/>
            <person name="Gibbs R."/>
        </authorList>
    </citation>
    <scope>NUCLEOTIDE SEQUENCE [LARGE SCALE GENOMIC DNA]</scope>
    <source>
        <strain evidence="1 2">ATCC BAA-1640</strain>
    </source>
</reference>
<dbReference type="AlphaFoldDB" id="E0NNB8"/>
<gene>
    <name evidence="1" type="ORF">HMPREF9225_1657</name>
</gene>
<name>E0NNB8_9FIRM</name>
<dbReference type="Pfam" id="PF06356">
    <property type="entry name" value="DUF1064"/>
    <property type="match status" value="1"/>
</dbReference>
<dbReference type="EMBL" id="AEEH01000048">
    <property type="protein sequence ID" value="EFM24791.1"/>
    <property type="molecule type" value="Genomic_DNA"/>
</dbReference>
<dbReference type="RefSeq" id="WP_008902432.1">
    <property type="nucleotide sequence ID" value="NZ_GL397071.1"/>
</dbReference>
<sequence>MAYRKYRSKKTEVDGITFDSRKEAARYQELKLLERAGVIKDLCLQPNFLLQDKFEYKGKAQRKIEYIADFMYWDCEKKTCIVEDVKGVRTEVYKIKKKIFLKKYGEKYDFIET</sequence>
<dbReference type="Proteomes" id="UP000003280">
    <property type="component" value="Unassembled WGS sequence"/>
</dbReference>
<protein>
    <recommendedName>
        <fullName evidence="3">DUF1064 domain-containing protein</fullName>
    </recommendedName>
</protein>
<accession>E0NNB8</accession>
<comment type="caution">
    <text evidence="1">The sequence shown here is derived from an EMBL/GenBank/DDBJ whole genome shotgun (WGS) entry which is preliminary data.</text>
</comment>
<dbReference type="eggNOG" id="ENOG5032YA0">
    <property type="taxonomic scope" value="Bacteria"/>
</dbReference>